<keyword evidence="3" id="KW-1185">Reference proteome</keyword>
<feature type="region of interest" description="Disordered" evidence="1">
    <location>
        <begin position="176"/>
        <end position="196"/>
    </location>
</feature>
<sequence>MGTSVAAITSQEELRGATVQIKVIDSRVQELLQLVSTLTEEQVEISSAVNTRLTSTNYHGTIRDVLTQLSREAKIEWFQFNGIYYVSDTSETTSRIIRLSKMSYDEAARLLSEAGITASSLRKIEVADGAAIVLTGPPKLIAFGEAIIQSLPADTVPLKKQSLIRIRRGTEIEIEPTPAQGTDATNDQHLVNGGDS</sequence>
<proteinExistence type="predicted"/>
<evidence type="ECO:0000256" key="1">
    <source>
        <dbReference type="SAM" id="MobiDB-lite"/>
    </source>
</evidence>
<evidence type="ECO:0000313" key="3">
    <source>
        <dbReference type="Proteomes" id="UP000305041"/>
    </source>
</evidence>
<dbReference type="Gene3D" id="3.55.50.30">
    <property type="match status" value="1"/>
</dbReference>
<accession>A0ABY2UNQ6</accession>
<dbReference type="Proteomes" id="UP000305041">
    <property type="component" value="Unassembled WGS sequence"/>
</dbReference>
<comment type="caution">
    <text evidence="2">The sequence shown here is derived from an EMBL/GenBank/DDBJ whole genome shotgun (WGS) entry which is preliminary data.</text>
</comment>
<evidence type="ECO:0000313" key="2">
    <source>
        <dbReference type="EMBL" id="TLP55332.1"/>
    </source>
</evidence>
<name>A0ABY2UNQ6_9RHOB</name>
<protein>
    <submittedName>
        <fullName evidence="2">Uncharacterized protein</fullName>
    </submittedName>
</protein>
<dbReference type="RefSeq" id="WP_138165457.1">
    <property type="nucleotide sequence ID" value="NZ_VAUA01000016.1"/>
</dbReference>
<reference evidence="2 3" key="1">
    <citation type="submission" date="2019-05" db="EMBL/GenBank/DDBJ databases">
        <title>Draft genome sequence of Pelagicola sp. DSW4-44.</title>
        <authorList>
            <person name="Oh J."/>
        </authorList>
    </citation>
    <scope>NUCLEOTIDE SEQUENCE [LARGE SCALE GENOMIC DNA]</scope>
    <source>
        <strain evidence="2 3">DSW4-44</strain>
    </source>
</reference>
<feature type="compositionally biased region" description="Polar residues" evidence="1">
    <location>
        <begin position="179"/>
        <end position="189"/>
    </location>
</feature>
<organism evidence="2 3">
    <name type="scientific">Parasedimentitalea maritima</name>
    <dbReference type="NCBI Taxonomy" id="2578117"/>
    <lineage>
        <taxon>Bacteria</taxon>
        <taxon>Pseudomonadati</taxon>
        <taxon>Pseudomonadota</taxon>
        <taxon>Alphaproteobacteria</taxon>
        <taxon>Rhodobacterales</taxon>
        <taxon>Paracoccaceae</taxon>
        <taxon>Parasedimentitalea</taxon>
    </lineage>
</organism>
<dbReference type="EMBL" id="VAUA01000016">
    <property type="protein sequence ID" value="TLP55332.1"/>
    <property type="molecule type" value="Genomic_DNA"/>
</dbReference>
<gene>
    <name evidence="2" type="ORF">FEE96_22935</name>
</gene>